<organism evidence="5 6">
    <name type="scientific">Aspergillus udagawae</name>
    <dbReference type="NCBI Taxonomy" id="91492"/>
    <lineage>
        <taxon>Eukaryota</taxon>
        <taxon>Fungi</taxon>
        <taxon>Dikarya</taxon>
        <taxon>Ascomycota</taxon>
        <taxon>Pezizomycotina</taxon>
        <taxon>Eurotiomycetes</taxon>
        <taxon>Eurotiomycetidae</taxon>
        <taxon>Eurotiales</taxon>
        <taxon>Aspergillaceae</taxon>
        <taxon>Aspergillus</taxon>
        <taxon>Aspergillus subgen. Fumigati</taxon>
    </lineage>
</organism>
<dbReference type="Proteomes" id="UP000465266">
    <property type="component" value="Unassembled WGS sequence"/>
</dbReference>
<reference evidence="5 6" key="1">
    <citation type="submission" date="2020-01" db="EMBL/GenBank/DDBJ databases">
        <title>Draft genome sequence of Aspergillus udagawae IFM 53868.</title>
        <authorList>
            <person name="Takahashi H."/>
            <person name="Yaguchi T."/>
        </authorList>
    </citation>
    <scope>NUCLEOTIDE SEQUENCE [LARGE SCALE GENOMIC DNA]</scope>
    <source>
        <strain evidence="5 6">IFM 53868</strain>
    </source>
</reference>
<sequence>MKLLKISSLAGPVAEIMIIAAIFTFMPQLISPPLTFTFAQTTLNALTMFTSLSFLTLLTQPLAQLFQSIPELVSGLAYLGWIQAFLELEPHQDYWQPLVEA</sequence>
<evidence type="ECO:0000313" key="5">
    <source>
        <dbReference type="EMBL" id="GFF94015.1"/>
    </source>
</evidence>
<evidence type="ECO:0000256" key="2">
    <source>
        <dbReference type="ARBA" id="ARBA00022989"/>
    </source>
</evidence>
<keyword evidence="2 4" id="KW-1133">Transmembrane helix</keyword>
<dbReference type="EMBL" id="BLKG01000096">
    <property type="protein sequence ID" value="GFF94015.1"/>
    <property type="molecule type" value="Genomic_DNA"/>
</dbReference>
<feature type="transmembrane region" description="Helical" evidence="4">
    <location>
        <begin position="12"/>
        <end position="30"/>
    </location>
</feature>
<accession>A0ABQ1B588</accession>
<keyword evidence="6" id="KW-1185">Reference proteome</keyword>
<evidence type="ECO:0000256" key="1">
    <source>
        <dbReference type="ARBA" id="ARBA00022692"/>
    </source>
</evidence>
<proteinExistence type="predicted"/>
<name>A0ABQ1B588_9EURO</name>
<evidence type="ECO:0000256" key="3">
    <source>
        <dbReference type="ARBA" id="ARBA00023136"/>
    </source>
</evidence>
<feature type="transmembrane region" description="Helical" evidence="4">
    <location>
        <begin position="36"/>
        <end position="58"/>
    </location>
</feature>
<comment type="caution">
    <text evidence="5">The sequence shown here is derived from an EMBL/GenBank/DDBJ whole genome shotgun (WGS) entry which is preliminary data.</text>
</comment>
<evidence type="ECO:0000313" key="6">
    <source>
        <dbReference type="Proteomes" id="UP000465266"/>
    </source>
</evidence>
<protein>
    <submittedName>
        <fullName evidence="5">ABC transporter</fullName>
    </submittedName>
</protein>
<keyword evidence="3 4" id="KW-0472">Membrane</keyword>
<dbReference type="SUPFAM" id="SSF90123">
    <property type="entry name" value="ABC transporter transmembrane region"/>
    <property type="match status" value="1"/>
</dbReference>
<evidence type="ECO:0000256" key="4">
    <source>
        <dbReference type="SAM" id="Phobius"/>
    </source>
</evidence>
<keyword evidence="1 4" id="KW-0812">Transmembrane</keyword>
<gene>
    <name evidence="5" type="ORF">IFM53868_07392</name>
</gene>
<dbReference type="Gene3D" id="1.20.1560.10">
    <property type="entry name" value="ABC transporter type 1, transmembrane domain"/>
    <property type="match status" value="1"/>
</dbReference>
<dbReference type="InterPro" id="IPR036640">
    <property type="entry name" value="ABC1_TM_sf"/>
</dbReference>